<dbReference type="InterPro" id="IPR000999">
    <property type="entry name" value="RNase_III_dom"/>
</dbReference>
<accession>A0ABR4A7E0</accession>
<dbReference type="PANTHER" id="PTHR14950">
    <property type="entry name" value="DICER-RELATED"/>
    <property type="match status" value="1"/>
</dbReference>
<comment type="caution">
    <text evidence="14">The sequence shown here is derived from an EMBL/GenBank/DDBJ whole genome shotgun (WGS) entry which is preliminary data.</text>
</comment>
<dbReference type="Gene3D" id="3.30.160.380">
    <property type="entry name" value="Dicer dimerisation domain"/>
    <property type="match status" value="1"/>
</dbReference>
<evidence type="ECO:0000259" key="11">
    <source>
        <dbReference type="PROSITE" id="PS51192"/>
    </source>
</evidence>
<dbReference type="InterPro" id="IPR038248">
    <property type="entry name" value="Dicer_dimer_sf"/>
</dbReference>
<dbReference type="CDD" id="cd00593">
    <property type="entry name" value="RIBOc"/>
    <property type="match status" value="2"/>
</dbReference>
<dbReference type="PROSITE" id="PS00517">
    <property type="entry name" value="RNASE_3_1"/>
    <property type="match status" value="1"/>
</dbReference>
<protein>
    <recommendedName>
        <fullName evidence="16">P-loop containing nucleoside triphosphate hydrolase protein</fullName>
    </recommendedName>
</protein>
<gene>
    <name evidence="14" type="ORF">N7G274_006453</name>
</gene>
<dbReference type="Gene3D" id="3.40.50.300">
    <property type="entry name" value="P-loop containing nucleotide triphosphate hydrolases"/>
    <property type="match status" value="2"/>
</dbReference>
<dbReference type="Pfam" id="PF00271">
    <property type="entry name" value="Helicase_C"/>
    <property type="match status" value="1"/>
</dbReference>
<feature type="domain" description="RNase III" evidence="10">
    <location>
        <begin position="973"/>
        <end position="1114"/>
    </location>
</feature>
<comment type="similarity">
    <text evidence="8">Belongs to the helicase family. Dicer subfamily.</text>
</comment>
<evidence type="ECO:0000256" key="8">
    <source>
        <dbReference type="PROSITE-ProRule" id="PRU00657"/>
    </source>
</evidence>
<evidence type="ECO:0000313" key="15">
    <source>
        <dbReference type="Proteomes" id="UP001590950"/>
    </source>
</evidence>
<evidence type="ECO:0000259" key="12">
    <source>
        <dbReference type="PROSITE" id="PS51194"/>
    </source>
</evidence>
<dbReference type="Pfam" id="PF03368">
    <property type="entry name" value="Dicer_dimer"/>
    <property type="match status" value="1"/>
</dbReference>
<reference evidence="14 15" key="1">
    <citation type="submission" date="2024-09" db="EMBL/GenBank/DDBJ databases">
        <title>Rethinking Asexuality: The Enigmatic Case of Functional Sexual Genes in Lepraria (Stereocaulaceae).</title>
        <authorList>
            <person name="Doellman M."/>
            <person name="Sun Y."/>
            <person name="Barcenas-Pena A."/>
            <person name="Lumbsch H.T."/>
            <person name="Grewe F."/>
        </authorList>
    </citation>
    <scope>NUCLEOTIDE SEQUENCE [LARGE SCALE GENOMIC DNA]</scope>
    <source>
        <strain evidence="14 15">Mercado 3170</strain>
    </source>
</reference>
<name>A0ABR4A7E0_9LECA</name>
<feature type="compositionally biased region" description="Acidic residues" evidence="9">
    <location>
        <begin position="1452"/>
        <end position="1464"/>
    </location>
</feature>
<dbReference type="PANTHER" id="PTHR14950:SF37">
    <property type="entry name" value="ENDORIBONUCLEASE DICER"/>
    <property type="match status" value="1"/>
</dbReference>
<feature type="domain" description="RNase III" evidence="10">
    <location>
        <begin position="1155"/>
        <end position="1338"/>
    </location>
</feature>
<evidence type="ECO:0000256" key="5">
    <source>
        <dbReference type="ARBA" id="ARBA00022806"/>
    </source>
</evidence>
<dbReference type="SUPFAM" id="SSF52540">
    <property type="entry name" value="P-loop containing nucleoside triphosphate hydrolases"/>
    <property type="match status" value="1"/>
</dbReference>
<dbReference type="InterPro" id="IPR027417">
    <property type="entry name" value="P-loop_NTPase"/>
</dbReference>
<evidence type="ECO:0000256" key="2">
    <source>
        <dbReference type="ARBA" id="ARBA00022737"/>
    </source>
</evidence>
<dbReference type="PROSITE" id="PS50142">
    <property type="entry name" value="RNASE_3_2"/>
    <property type="match status" value="2"/>
</dbReference>
<dbReference type="Pfam" id="PF00270">
    <property type="entry name" value="DEAD"/>
    <property type="match status" value="1"/>
</dbReference>
<organism evidence="14 15">
    <name type="scientific">Stereocaulon virgatum</name>
    <dbReference type="NCBI Taxonomy" id="373712"/>
    <lineage>
        <taxon>Eukaryota</taxon>
        <taxon>Fungi</taxon>
        <taxon>Dikarya</taxon>
        <taxon>Ascomycota</taxon>
        <taxon>Pezizomycotina</taxon>
        <taxon>Lecanoromycetes</taxon>
        <taxon>OSLEUM clade</taxon>
        <taxon>Lecanoromycetidae</taxon>
        <taxon>Lecanorales</taxon>
        <taxon>Lecanorineae</taxon>
        <taxon>Stereocaulaceae</taxon>
        <taxon>Stereocaulon</taxon>
    </lineage>
</organism>
<dbReference type="PROSITE" id="PS51194">
    <property type="entry name" value="HELICASE_CTER"/>
    <property type="match status" value="1"/>
</dbReference>
<dbReference type="InterPro" id="IPR001650">
    <property type="entry name" value="Helicase_C-like"/>
</dbReference>
<evidence type="ECO:0000313" key="14">
    <source>
        <dbReference type="EMBL" id="KAL2040995.1"/>
    </source>
</evidence>
<dbReference type="Proteomes" id="UP001590950">
    <property type="component" value="Unassembled WGS sequence"/>
</dbReference>
<sequence>MVSALRTLGHKDMDFSMGQPTALGNGHFETKEDLHGRAYQYEMLEESMKRNIIVAADTGSGKTLIAILRIQEELQRCSPEKFVWFCVPTVALAIQQHQAISTQISAFQARVVSGADNVDHWSTKAIWDEILKGIHIIVSTHQVLLEALEHGFVRMQRLALMVFDEAHSCIGDHPSSMILRKFYHCLDAEERPGILGLTASPVINNHVGTLERLEANLNAIVKTPKLHRNEMLQYVYRPELILLKYPANSSAVLPSLALGSLKQVFEGLIFEQDPWVIKMQSDPSMRNSRAYRKASISHKTYCRDQIKGLYNKALAVHTELGPSAADYYIHQCIQKFQRGATEGSFVVEGMEDDEKKYLRKKFAEVEIPNQEADVLRDKGLLTPKVHMLFNFIRKEDPENFSGLVFVQTRAEVAVLSHLLAVNVPNFAISTFVGASSFSGRKATIGELADVKDQRTTLDDLRQGRKNLVVTTNALEEGIDVSACNAVICFNEPPNLKSFIQRRGRARKSTSKFVLMFEDGGGSEALLKWDKLEDAMRELYMNDMRVLQEIQTLEAQGEEGSRVLSNEYTGAKLTLDDAVQHLSHFCATLPAVPYVDLRPLFIFEEEPAGPNEKMISAKVVLPNSVDASLREAHSLRQWKTEKMAKRDAAFEAYAALYKAGLVNEHLLPLGHVDEGVDEAYAAIEKRPSLTEVSEQMNPWLSVAEAWRTPSKLIGSLITFEHHESILPEMIMLLPTTLSDIAEFELYWDAVTTIKATVKPNNTEYSRAIVASAAQSTRLIFNSIFGSKMNLDQLDFTTLFLPNSVSNLSTWVKMNTSVTRADNVCQHDLEAGAGLIRDLTQNRLPYVFRDVTYASLKDIKADGSIDLEQYETSAQARLNVKASEDIPQDHGFDDSMVLDHNGDGETYVLIEMTRLPKKINFLQRVPGQDARVGRTSELRMMLAQRCEMDRLPFKYSQFAMFIPSILHKIQVAMVVDHLCSTVLFPLHFTDRGLVHIAISAPSAQESGDYNRLEFLGDSYLKFFTSLTLVAEHLNYHEGILSHQKDHIVSNGPLALAAILVGLDKFILTKAFTGAKWRPTYNHELLQDQVPKKREMSTKTLADVVEALLGASYIDGGPEKALKCLEIFIPNVPWSTASRAVDILYPVYDLKIQSSSHLSQVEQLLGYEFNLKGLLIESLTHASHISPNGSASYQRLEFLGDSILDNIVTTTAYAYEPPIATQDLHLIRTALVNGNYLGYLCLTHSISLHRTDPVTDDPKNISTMDVTYSLNLWQAMRHGSLAVRTAQQFCLARLKPLQDQISETLAHGSHYPWSLLARLEPPKFLSDTIESLLGAIYIDTHGSLPTCRAFLEHIGLMSYLRRVMDEKIALLHPKEELGRLADREKVQYVMGEEGEEGKVRLTCGVLVGEREVVRVGDGLGRMEVQTRAADVACGILKGEAKAVGGGGADRTKGEDQEEAEEEAEDGEGGGVGLVWMDLDEGRAASGVEDNDSDE</sequence>
<dbReference type="PROSITE" id="PS51192">
    <property type="entry name" value="HELICASE_ATP_BIND_1"/>
    <property type="match status" value="1"/>
</dbReference>
<evidence type="ECO:0000256" key="6">
    <source>
        <dbReference type="ARBA" id="ARBA00022840"/>
    </source>
</evidence>
<keyword evidence="7" id="KW-0051">Antiviral defense</keyword>
<keyword evidence="1" id="KW-0930">Antiviral protein</keyword>
<keyword evidence="6" id="KW-0067">ATP-binding</keyword>
<keyword evidence="2" id="KW-0677">Repeat</keyword>
<dbReference type="SMART" id="SM00487">
    <property type="entry name" value="DEXDc"/>
    <property type="match status" value="1"/>
</dbReference>
<feature type="domain" description="Dicer dsRNA-binding fold" evidence="13">
    <location>
        <begin position="577"/>
        <end position="675"/>
    </location>
</feature>
<dbReference type="SMART" id="SM00490">
    <property type="entry name" value="HELICc"/>
    <property type="match status" value="1"/>
</dbReference>
<evidence type="ECO:0008006" key="16">
    <source>
        <dbReference type="Google" id="ProtNLM"/>
    </source>
</evidence>
<feature type="domain" description="Helicase ATP-binding" evidence="11">
    <location>
        <begin position="43"/>
        <end position="205"/>
    </location>
</feature>
<feature type="domain" description="Helicase C-terminal" evidence="12">
    <location>
        <begin position="384"/>
        <end position="546"/>
    </location>
</feature>
<dbReference type="InterPro" id="IPR005034">
    <property type="entry name" value="Dicer_dimerisation"/>
</dbReference>
<evidence type="ECO:0000256" key="7">
    <source>
        <dbReference type="ARBA" id="ARBA00023118"/>
    </source>
</evidence>
<dbReference type="Gene3D" id="1.10.1520.10">
    <property type="entry name" value="Ribonuclease III domain"/>
    <property type="match status" value="2"/>
</dbReference>
<keyword evidence="3" id="KW-0547">Nucleotide-binding</keyword>
<dbReference type="SUPFAM" id="SSF69065">
    <property type="entry name" value="RNase III domain-like"/>
    <property type="match status" value="2"/>
</dbReference>
<dbReference type="EMBL" id="JBEFKJ010000019">
    <property type="protein sequence ID" value="KAL2040995.1"/>
    <property type="molecule type" value="Genomic_DNA"/>
</dbReference>
<evidence type="ECO:0000256" key="4">
    <source>
        <dbReference type="ARBA" id="ARBA00022801"/>
    </source>
</evidence>
<feature type="region of interest" description="Disordered" evidence="9">
    <location>
        <begin position="1439"/>
        <end position="1491"/>
    </location>
</feature>
<keyword evidence="4" id="KW-0378">Hydrolase</keyword>
<dbReference type="PROSITE" id="PS51327">
    <property type="entry name" value="DICER_DSRBF"/>
    <property type="match status" value="1"/>
</dbReference>
<dbReference type="Pfam" id="PF00636">
    <property type="entry name" value="Ribonuclease_3"/>
    <property type="match status" value="2"/>
</dbReference>
<keyword evidence="15" id="KW-1185">Reference proteome</keyword>
<dbReference type="SMART" id="SM00535">
    <property type="entry name" value="RIBOc"/>
    <property type="match status" value="2"/>
</dbReference>
<keyword evidence="8" id="KW-0694">RNA-binding</keyword>
<evidence type="ECO:0000259" key="13">
    <source>
        <dbReference type="PROSITE" id="PS51327"/>
    </source>
</evidence>
<keyword evidence="5" id="KW-0347">Helicase</keyword>
<dbReference type="InterPro" id="IPR014001">
    <property type="entry name" value="Helicase_ATP-bd"/>
</dbReference>
<evidence type="ECO:0000256" key="1">
    <source>
        <dbReference type="ARBA" id="ARBA00022721"/>
    </source>
</evidence>
<evidence type="ECO:0000256" key="3">
    <source>
        <dbReference type="ARBA" id="ARBA00022741"/>
    </source>
</evidence>
<evidence type="ECO:0000256" key="9">
    <source>
        <dbReference type="SAM" id="MobiDB-lite"/>
    </source>
</evidence>
<dbReference type="InterPro" id="IPR036389">
    <property type="entry name" value="RNase_III_sf"/>
</dbReference>
<proteinExistence type="inferred from homology"/>
<dbReference type="CDD" id="cd18034">
    <property type="entry name" value="DEXHc_dicer"/>
    <property type="match status" value="1"/>
</dbReference>
<evidence type="ECO:0000259" key="10">
    <source>
        <dbReference type="PROSITE" id="PS50142"/>
    </source>
</evidence>
<dbReference type="InterPro" id="IPR011545">
    <property type="entry name" value="DEAD/DEAH_box_helicase_dom"/>
</dbReference>